<protein>
    <recommendedName>
        <fullName evidence="3">RAP domain-containing protein</fullName>
    </recommendedName>
</protein>
<proteinExistence type="predicted"/>
<gene>
    <name evidence="1" type="ORF">TeGR_g3187</name>
</gene>
<sequence>MYPATLLPAIELRASKFTKSRDALALKNLIKAVRLLRAEAPRLFEALDEEAGWLAGECDLYTVGSIAEAAGELGAGAPAFWEALCRRESFERLLSDESAEGYEEYAAKLAWALCVSGNAGACGGEFLARAWEIAKGGEEGLSEEAQGQMAEVEVFAAAAGAELKNASPPAPASPGVPGIVRAELAAWPPKARADVLSAALTEAGFEHARRGSVPVSGDGRCLKVSMFSEEKMAVVDFLGPGRLLWGKGGAGTGSEDGATKRRQALLRDAGWTVLSVPHWRVKSDEEGFDNLLDWLQERIDK</sequence>
<evidence type="ECO:0000313" key="1">
    <source>
        <dbReference type="EMBL" id="GMI24665.1"/>
    </source>
</evidence>
<accession>A0ABQ6ME33</accession>
<name>A0ABQ6ME33_9STRA</name>
<comment type="caution">
    <text evidence="1">The sequence shown here is derived from an EMBL/GenBank/DDBJ whole genome shotgun (WGS) entry which is preliminary data.</text>
</comment>
<dbReference type="Proteomes" id="UP001165060">
    <property type="component" value="Unassembled WGS sequence"/>
</dbReference>
<dbReference type="EMBL" id="BRYB01001391">
    <property type="protein sequence ID" value="GMI24665.1"/>
    <property type="molecule type" value="Genomic_DNA"/>
</dbReference>
<evidence type="ECO:0000313" key="2">
    <source>
        <dbReference type="Proteomes" id="UP001165060"/>
    </source>
</evidence>
<reference evidence="1 2" key="1">
    <citation type="journal article" date="2023" name="Commun. Biol.">
        <title>Genome analysis of Parmales, the sister group of diatoms, reveals the evolutionary specialization of diatoms from phago-mixotrophs to photoautotrophs.</title>
        <authorList>
            <person name="Ban H."/>
            <person name="Sato S."/>
            <person name="Yoshikawa S."/>
            <person name="Yamada K."/>
            <person name="Nakamura Y."/>
            <person name="Ichinomiya M."/>
            <person name="Sato N."/>
            <person name="Blanc-Mathieu R."/>
            <person name="Endo H."/>
            <person name="Kuwata A."/>
            <person name="Ogata H."/>
        </authorList>
    </citation>
    <scope>NUCLEOTIDE SEQUENCE [LARGE SCALE GENOMIC DNA]</scope>
</reference>
<organism evidence="1 2">
    <name type="scientific">Tetraparma gracilis</name>
    <dbReference type="NCBI Taxonomy" id="2962635"/>
    <lineage>
        <taxon>Eukaryota</taxon>
        <taxon>Sar</taxon>
        <taxon>Stramenopiles</taxon>
        <taxon>Ochrophyta</taxon>
        <taxon>Bolidophyceae</taxon>
        <taxon>Parmales</taxon>
        <taxon>Triparmaceae</taxon>
        <taxon>Tetraparma</taxon>
    </lineage>
</organism>
<keyword evidence="2" id="KW-1185">Reference proteome</keyword>
<evidence type="ECO:0008006" key="3">
    <source>
        <dbReference type="Google" id="ProtNLM"/>
    </source>
</evidence>